<dbReference type="InterPro" id="IPR012674">
    <property type="entry name" value="Calycin"/>
</dbReference>
<dbReference type="Gene3D" id="2.40.128.20">
    <property type="match status" value="1"/>
</dbReference>
<name>A0A6J6CFW2_9ZZZZ</name>
<dbReference type="PANTHER" id="PTHR15854:SF4">
    <property type="entry name" value="PEROXYNITRITE ISOMERASE THAP4"/>
    <property type="match status" value="1"/>
</dbReference>
<dbReference type="SUPFAM" id="SSF50814">
    <property type="entry name" value="Lipocalins"/>
    <property type="match status" value="1"/>
</dbReference>
<proteinExistence type="inferred from homology"/>
<dbReference type="InterPro" id="IPR014878">
    <property type="entry name" value="THAP4-like_heme-bd"/>
</dbReference>
<dbReference type="CDD" id="cd07828">
    <property type="entry name" value="lipocalin_heme-bd-THAP4-like"/>
    <property type="match status" value="1"/>
</dbReference>
<sequence length="169" mass="18906">MAFVIPEGLHEDLYPLAWMVGKWGGKGMGEYPGVPKFEYTQEVIFRHDGRPFLEYSSRSWLIDSNGDVIRPGASESGYWRIKPNRVLEVVIAHSTGLAEGWVGRISEDRPAIQLAWDSAYVAPTAKTVEDGARLYGLVDGQLFTSYDMAAMGKELQAHLWSSLERQVEA</sequence>
<dbReference type="Pfam" id="PF08768">
    <property type="entry name" value="THAP4_heme-bd"/>
    <property type="match status" value="1"/>
</dbReference>
<reference evidence="2" key="1">
    <citation type="submission" date="2020-05" db="EMBL/GenBank/DDBJ databases">
        <authorList>
            <person name="Chiriac C."/>
            <person name="Salcher M."/>
            <person name="Ghai R."/>
            <person name="Kavagutti S V."/>
        </authorList>
    </citation>
    <scope>NUCLEOTIDE SEQUENCE</scope>
</reference>
<gene>
    <name evidence="2" type="ORF">UFOPK1440_01094</name>
</gene>
<evidence type="ECO:0000313" key="2">
    <source>
        <dbReference type="EMBL" id="CAB4550321.1"/>
    </source>
</evidence>
<dbReference type="HAMAP" id="MF_01297">
    <property type="entry name" value="nitrobindin"/>
    <property type="match status" value="1"/>
</dbReference>
<accession>A0A6J6CFW2</accession>
<dbReference type="EMBL" id="CAEZSP010000080">
    <property type="protein sequence ID" value="CAB4550321.1"/>
    <property type="molecule type" value="Genomic_DNA"/>
</dbReference>
<dbReference type="PANTHER" id="PTHR15854">
    <property type="entry name" value="THAP4 PROTEIN"/>
    <property type="match status" value="1"/>
</dbReference>
<organism evidence="2">
    <name type="scientific">freshwater metagenome</name>
    <dbReference type="NCBI Taxonomy" id="449393"/>
    <lineage>
        <taxon>unclassified sequences</taxon>
        <taxon>metagenomes</taxon>
        <taxon>ecological metagenomes</taxon>
    </lineage>
</organism>
<dbReference type="AlphaFoldDB" id="A0A6J6CFW2"/>
<evidence type="ECO:0000259" key="1">
    <source>
        <dbReference type="Pfam" id="PF08768"/>
    </source>
</evidence>
<dbReference type="InterPro" id="IPR022939">
    <property type="entry name" value="Nb(III)_bact/plant"/>
</dbReference>
<dbReference type="InterPro" id="IPR045165">
    <property type="entry name" value="Nitrobindin"/>
</dbReference>
<feature type="domain" description="THAP4-like heme-binding" evidence="1">
    <location>
        <begin position="12"/>
        <end position="165"/>
    </location>
</feature>
<protein>
    <submittedName>
        <fullName evidence="2">Unannotated protein</fullName>
    </submittedName>
</protein>